<evidence type="ECO:0000313" key="3">
    <source>
        <dbReference type="EMBL" id="KAG2176932.1"/>
    </source>
</evidence>
<proteinExistence type="predicted"/>
<dbReference type="EMBL" id="JAEPQZ010000009">
    <property type="protein sequence ID" value="KAG2176932.1"/>
    <property type="molecule type" value="Genomic_DNA"/>
</dbReference>
<feature type="compositionally biased region" description="Low complexity" evidence="2">
    <location>
        <begin position="16"/>
        <end position="28"/>
    </location>
</feature>
<organism evidence="3 4">
    <name type="scientific">Mortierella isabellina</name>
    <name type="common">Filamentous fungus</name>
    <name type="synonym">Umbelopsis isabellina</name>
    <dbReference type="NCBI Taxonomy" id="91625"/>
    <lineage>
        <taxon>Eukaryota</taxon>
        <taxon>Fungi</taxon>
        <taxon>Fungi incertae sedis</taxon>
        <taxon>Mucoromycota</taxon>
        <taxon>Mucoromycotina</taxon>
        <taxon>Umbelopsidomycetes</taxon>
        <taxon>Umbelopsidales</taxon>
        <taxon>Umbelopsidaceae</taxon>
        <taxon>Umbelopsis</taxon>
    </lineage>
</organism>
<evidence type="ECO:0000256" key="2">
    <source>
        <dbReference type="SAM" id="MobiDB-lite"/>
    </source>
</evidence>
<gene>
    <name evidence="3" type="ORF">INT43_007586</name>
</gene>
<evidence type="ECO:0000256" key="1">
    <source>
        <dbReference type="SAM" id="Coils"/>
    </source>
</evidence>
<feature type="compositionally biased region" description="Polar residues" evidence="2">
    <location>
        <begin position="29"/>
        <end position="53"/>
    </location>
</feature>
<accession>A0A8H7UCW5</accession>
<sequence>MTSDSCNVPEERHPGSESGWSSSENTSSLHSRQASGNIINIPSYSAPRSTQNKAAPLAMRSSHSLRTNRSRSRHMDPETSDQQATILRDVELTRYNIGKVREDMDKLTKKLQGMAEDITKTKTRVSTYIQNIGNMEQSLVSTQEVNVNLQILLERAVSSQKRLDSDTMQRVRQFQGDLSQILVQNEEMHSRISSMESTQYTYDGRVADLNHQVREYATLLEQARDTIHAMTDTTPASSEEYIPSESSRRASLASSWATEDEAVGRKESEITSVVSKPTDTKDILRSRIIRSSGMTSEKGSATGLKLLLSDKTFQKSM</sequence>
<dbReference type="SUPFAM" id="SSF57997">
    <property type="entry name" value="Tropomyosin"/>
    <property type="match status" value="1"/>
</dbReference>
<keyword evidence="4" id="KW-1185">Reference proteome</keyword>
<reference evidence="3" key="1">
    <citation type="submission" date="2020-12" db="EMBL/GenBank/DDBJ databases">
        <title>Metabolic potential, ecology and presence of endohyphal bacteria is reflected in genomic diversity of Mucoromycotina.</title>
        <authorList>
            <person name="Muszewska A."/>
            <person name="Okrasinska A."/>
            <person name="Steczkiewicz K."/>
            <person name="Drgas O."/>
            <person name="Orlowska M."/>
            <person name="Perlinska-Lenart U."/>
            <person name="Aleksandrzak-Piekarczyk T."/>
            <person name="Szatraj K."/>
            <person name="Zielenkiewicz U."/>
            <person name="Pilsyk S."/>
            <person name="Malc E."/>
            <person name="Mieczkowski P."/>
            <person name="Kruszewska J.S."/>
            <person name="Biernat P."/>
            <person name="Pawlowska J."/>
        </authorList>
    </citation>
    <scope>NUCLEOTIDE SEQUENCE</scope>
    <source>
        <strain evidence="3">WA0000067209</strain>
    </source>
</reference>
<feature type="coiled-coil region" evidence="1">
    <location>
        <begin position="97"/>
        <end position="124"/>
    </location>
</feature>
<protein>
    <submittedName>
        <fullName evidence="3">Uncharacterized protein</fullName>
    </submittedName>
</protein>
<dbReference type="Proteomes" id="UP000654370">
    <property type="component" value="Unassembled WGS sequence"/>
</dbReference>
<dbReference type="AlphaFoldDB" id="A0A8H7UCW5"/>
<feature type="region of interest" description="Disordered" evidence="2">
    <location>
        <begin position="1"/>
        <end position="84"/>
    </location>
</feature>
<keyword evidence="1" id="KW-0175">Coiled coil</keyword>
<comment type="caution">
    <text evidence="3">The sequence shown here is derived from an EMBL/GenBank/DDBJ whole genome shotgun (WGS) entry which is preliminary data.</text>
</comment>
<evidence type="ECO:0000313" key="4">
    <source>
        <dbReference type="Proteomes" id="UP000654370"/>
    </source>
</evidence>
<name>A0A8H7UCW5_MORIS</name>
<dbReference type="OrthoDB" id="5585416at2759"/>